<dbReference type="Pfam" id="PF00990">
    <property type="entry name" value="GGDEF"/>
    <property type="match status" value="1"/>
</dbReference>
<organism evidence="3 4">
    <name type="scientific">Deinococcus antarcticus</name>
    <dbReference type="NCBI Taxonomy" id="1298767"/>
    <lineage>
        <taxon>Bacteria</taxon>
        <taxon>Thermotogati</taxon>
        <taxon>Deinococcota</taxon>
        <taxon>Deinococci</taxon>
        <taxon>Deinococcales</taxon>
        <taxon>Deinococcaceae</taxon>
        <taxon>Deinococcus</taxon>
    </lineage>
</organism>
<feature type="transmembrane region" description="Helical" evidence="1">
    <location>
        <begin position="308"/>
        <end position="332"/>
    </location>
</feature>
<evidence type="ECO:0000256" key="1">
    <source>
        <dbReference type="SAM" id="Phobius"/>
    </source>
</evidence>
<dbReference type="InterPro" id="IPR043128">
    <property type="entry name" value="Rev_trsase/Diguanyl_cyclase"/>
</dbReference>
<evidence type="ECO:0000259" key="2">
    <source>
        <dbReference type="PROSITE" id="PS50887"/>
    </source>
</evidence>
<gene>
    <name evidence="3" type="ORF">ACFOPQ_07255</name>
</gene>
<evidence type="ECO:0000313" key="3">
    <source>
        <dbReference type="EMBL" id="MFC3860560.1"/>
    </source>
</evidence>
<dbReference type="SMART" id="SM00267">
    <property type="entry name" value="GGDEF"/>
    <property type="match status" value="1"/>
</dbReference>
<dbReference type="InterPro" id="IPR000160">
    <property type="entry name" value="GGDEF_dom"/>
</dbReference>
<dbReference type="Gene3D" id="3.30.70.270">
    <property type="match status" value="1"/>
</dbReference>
<dbReference type="PANTHER" id="PTHR45138:SF9">
    <property type="entry name" value="DIGUANYLATE CYCLASE DGCM-RELATED"/>
    <property type="match status" value="1"/>
</dbReference>
<dbReference type="PANTHER" id="PTHR45138">
    <property type="entry name" value="REGULATORY COMPONENTS OF SENSORY TRANSDUCTION SYSTEM"/>
    <property type="match status" value="1"/>
</dbReference>
<reference evidence="4" key="1">
    <citation type="journal article" date="2019" name="Int. J. Syst. Evol. Microbiol.">
        <title>The Global Catalogue of Microorganisms (GCM) 10K type strain sequencing project: providing services to taxonomists for standard genome sequencing and annotation.</title>
        <authorList>
            <consortium name="The Broad Institute Genomics Platform"/>
            <consortium name="The Broad Institute Genome Sequencing Center for Infectious Disease"/>
            <person name="Wu L."/>
            <person name="Ma J."/>
        </authorList>
    </citation>
    <scope>NUCLEOTIDE SEQUENCE [LARGE SCALE GENOMIC DNA]</scope>
    <source>
        <strain evidence="4">CCTCC AB 2013263</strain>
    </source>
</reference>
<accession>A0ABV8A8N7</accession>
<feature type="transmembrane region" description="Helical" evidence="1">
    <location>
        <begin position="276"/>
        <end position="302"/>
    </location>
</feature>
<sequence>MRNSTDPNLRRWTLPLAVVFSVLLPLLLPENGRLENAVNRALPSPLDSRLVLIGIDDASLRDYGRMELWPRELYAAAFNTLEEAGVKAVGLDVLLSASSARDAQVGNTFDQPHLVLATAPGDVLSPFPQEWRSPTGVSALNVPSFGGVREVQTAYPTTGLNSVGTGQLAPSFARQVAAQVAPPLPLDTRRHLIRYTTPQEISARTLPFRDVVNGHVRFSQLQGKVAVIGLIANGVGNISLPDADGTPVPGTVLQLRAISSLLAAPLTRLPLPLTMLACLLAAGLAMWWGGLGGFVIAGAALLLTLPLWLLNIVFPGVTVSLAALVGAGLVAFEQWWRARRVVTHDHLTGFGNRLAFTRAVEQRWRGRAERPVGLLLIDLDNLRQVRELHGRLAGEQALKAVAARLQERKRRGDLTFRWGTEEFAVLLDQHTSHSIVNQSNAGQATPGQSLAGAIDHYYQGLQGVDVNGSAMQVNVGGAVTGLDIATPTELIDAASRSRYRMKYQRELQGQPPQVNGKPEP</sequence>
<dbReference type="InterPro" id="IPR050469">
    <property type="entry name" value="Diguanylate_Cyclase"/>
</dbReference>
<comment type="caution">
    <text evidence="3">The sequence shown here is derived from an EMBL/GenBank/DDBJ whole genome shotgun (WGS) entry which is preliminary data.</text>
</comment>
<keyword evidence="1" id="KW-0472">Membrane</keyword>
<feature type="domain" description="GGDEF" evidence="2">
    <location>
        <begin position="370"/>
        <end position="518"/>
    </location>
</feature>
<dbReference type="PROSITE" id="PS50887">
    <property type="entry name" value="GGDEF"/>
    <property type="match status" value="1"/>
</dbReference>
<dbReference type="NCBIfam" id="TIGR00254">
    <property type="entry name" value="GGDEF"/>
    <property type="match status" value="1"/>
</dbReference>
<dbReference type="InterPro" id="IPR007890">
    <property type="entry name" value="CHASE2"/>
</dbReference>
<dbReference type="EMBL" id="JBHRZF010000080">
    <property type="protein sequence ID" value="MFC3860560.1"/>
    <property type="molecule type" value="Genomic_DNA"/>
</dbReference>
<protein>
    <submittedName>
        <fullName evidence="3">CHASE2 domain-containing protein</fullName>
    </submittedName>
</protein>
<dbReference type="Pfam" id="PF05226">
    <property type="entry name" value="CHASE2"/>
    <property type="match status" value="1"/>
</dbReference>
<keyword evidence="1" id="KW-1133">Transmembrane helix</keyword>
<dbReference type="InterPro" id="IPR029787">
    <property type="entry name" value="Nucleotide_cyclase"/>
</dbReference>
<keyword evidence="1" id="KW-0812">Transmembrane</keyword>
<evidence type="ECO:0000313" key="4">
    <source>
        <dbReference type="Proteomes" id="UP001595748"/>
    </source>
</evidence>
<dbReference type="SUPFAM" id="SSF55073">
    <property type="entry name" value="Nucleotide cyclase"/>
    <property type="match status" value="1"/>
</dbReference>
<dbReference type="RefSeq" id="WP_380076700.1">
    <property type="nucleotide sequence ID" value="NZ_JBHRZF010000080.1"/>
</dbReference>
<keyword evidence="4" id="KW-1185">Reference proteome</keyword>
<name>A0ABV8A8N7_9DEIO</name>
<dbReference type="CDD" id="cd01949">
    <property type="entry name" value="GGDEF"/>
    <property type="match status" value="1"/>
</dbReference>
<proteinExistence type="predicted"/>
<dbReference type="SMART" id="SM01080">
    <property type="entry name" value="CHASE2"/>
    <property type="match status" value="1"/>
</dbReference>
<dbReference type="Proteomes" id="UP001595748">
    <property type="component" value="Unassembled WGS sequence"/>
</dbReference>